<reference evidence="3" key="1">
    <citation type="journal article" date="2014" name="Proc. Natl. Acad. Sci. U.S.A.">
        <title>Extensive sampling of basidiomycete genomes demonstrates inadequacy of the white-rot/brown-rot paradigm for wood decay fungi.</title>
        <authorList>
            <person name="Riley R."/>
            <person name="Salamov A.A."/>
            <person name="Brown D.W."/>
            <person name="Nagy L.G."/>
            <person name="Floudas D."/>
            <person name="Held B.W."/>
            <person name="Levasseur A."/>
            <person name="Lombard V."/>
            <person name="Morin E."/>
            <person name="Otillar R."/>
            <person name="Lindquist E.A."/>
            <person name="Sun H."/>
            <person name="LaButti K.M."/>
            <person name="Schmutz J."/>
            <person name="Jabbour D."/>
            <person name="Luo H."/>
            <person name="Baker S.E."/>
            <person name="Pisabarro A.G."/>
            <person name="Walton J.D."/>
            <person name="Blanchette R.A."/>
            <person name="Henrissat B."/>
            <person name="Martin F."/>
            <person name="Cullen D."/>
            <person name="Hibbett D.S."/>
            <person name="Grigoriev I.V."/>
        </authorList>
    </citation>
    <scope>NUCLEOTIDE SEQUENCE [LARGE SCALE GENOMIC DNA]</scope>
    <source>
        <strain evidence="3">CBS 339.88</strain>
    </source>
</reference>
<dbReference type="AlphaFoldDB" id="A0A067S2Q7"/>
<dbReference type="Pfam" id="PF14214">
    <property type="entry name" value="Helitron_like_N"/>
    <property type="match status" value="1"/>
</dbReference>
<dbReference type="HOGENOM" id="CLU_080483_1_0_1"/>
<feature type="domain" description="Helitron helicase-like" evidence="1">
    <location>
        <begin position="3"/>
        <end position="197"/>
    </location>
</feature>
<dbReference type="OrthoDB" id="3254930at2759"/>
<evidence type="ECO:0000313" key="3">
    <source>
        <dbReference type="Proteomes" id="UP000027222"/>
    </source>
</evidence>
<sequence>MYYDKRFQTDSNFPLIAFNHEQISQSTSRGRLVVQRSYFSEMANCLLNINHSVLSDISKRLSLGERVKPETEEEKLCYKVIQDLDTIGGHVEGSLAGKKSMRNEIWSLISYIGAPSWFITLSPADSKHPICLYFADKDIEFKPEICLPDEAYRLVAQNPVAAARFFHFMCETFIKHVLGVGNNSPGLYGKTNAYYGTSVARPEVPIRRFNSGS</sequence>
<protein>
    <recommendedName>
        <fullName evidence="1">Helitron helicase-like domain-containing protein</fullName>
    </recommendedName>
</protein>
<accession>A0A067S2Q7</accession>
<name>A0A067S2Q7_GALM3</name>
<dbReference type="STRING" id="685588.A0A067S2Q7"/>
<organism evidence="2 3">
    <name type="scientific">Galerina marginata (strain CBS 339.88)</name>
    <dbReference type="NCBI Taxonomy" id="685588"/>
    <lineage>
        <taxon>Eukaryota</taxon>
        <taxon>Fungi</taxon>
        <taxon>Dikarya</taxon>
        <taxon>Basidiomycota</taxon>
        <taxon>Agaricomycotina</taxon>
        <taxon>Agaricomycetes</taxon>
        <taxon>Agaricomycetidae</taxon>
        <taxon>Agaricales</taxon>
        <taxon>Agaricineae</taxon>
        <taxon>Strophariaceae</taxon>
        <taxon>Galerina</taxon>
    </lineage>
</organism>
<proteinExistence type="predicted"/>
<evidence type="ECO:0000259" key="1">
    <source>
        <dbReference type="Pfam" id="PF14214"/>
    </source>
</evidence>
<dbReference type="InterPro" id="IPR025476">
    <property type="entry name" value="Helitron_helicase-like"/>
</dbReference>
<dbReference type="EMBL" id="KL142525">
    <property type="protein sequence ID" value="KDR65100.1"/>
    <property type="molecule type" value="Genomic_DNA"/>
</dbReference>
<evidence type="ECO:0000313" key="2">
    <source>
        <dbReference type="EMBL" id="KDR65100.1"/>
    </source>
</evidence>
<gene>
    <name evidence="2" type="ORF">GALMADRAFT_82282</name>
</gene>
<keyword evidence="3" id="KW-1185">Reference proteome</keyword>
<dbReference type="Proteomes" id="UP000027222">
    <property type="component" value="Unassembled WGS sequence"/>
</dbReference>